<feature type="compositionally biased region" description="Gly residues" evidence="1">
    <location>
        <begin position="174"/>
        <end position="186"/>
    </location>
</feature>
<protein>
    <submittedName>
        <fullName evidence="2">Uncharacterized protein</fullName>
    </submittedName>
</protein>
<gene>
    <name evidence="2" type="ORF">JKP88DRAFT_278741</name>
</gene>
<dbReference type="AlphaFoldDB" id="A0A835YUF1"/>
<evidence type="ECO:0000313" key="3">
    <source>
        <dbReference type="Proteomes" id="UP000664859"/>
    </source>
</evidence>
<dbReference type="Proteomes" id="UP000664859">
    <property type="component" value="Unassembled WGS sequence"/>
</dbReference>
<accession>A0A835YUF1</accession>
<proteinExistence type="predicted"/>
<organism evidence="2 3">
    <name type="scientific">Tribonema minus</name>
    <dbReference type="NCBI Taxonomy" id="303371"/>
    <lineage>
        <taxon>Eukaryota</taxon>
        <taxon>Sar</taxon>
        <taxon>Stramenopiles</taxon>
        <taxon>Ochrophyta</taxon>
        <taxon>PX clade</taxon>
        <taxon>Xanthophyceae</taxon>
        <taxon>Tribonematales</taxon>
        <taxon>Tribonemataceae</taxon>
        <taxon>Tribonema</taxon>
    </lineage>
</organism>
<reference evidence="2" key="1">
    <citation type="submission" date="2021-02" db="EMBL/GenBank/DDBJ databases">
        <title>First Annotated Genome of the Yellow-green Alga Tribonema minus.</title>
        <authorList>
            <person name="Mahan K.M."/>
        </authorList>
    </citation>
    <scope>NUCLEOTIDE SEQUENCE</scope>
    <source>
        <strain evidence="2">UTEX B ZZ1240</strain>
    </source>
</reference>
<evidence type="ECO:0000256" key="1">
    <source>
        <dbReference type="SAM" id="MobiDB-lite"/>
    </source>
</evidence>
<dbReference type="EMBL" id="JAFCMP010000301">
    <property type="protein sequence ID" value="KAG5181756.1"/>
    <property type="molecule type" value="Genomic_DNA"/>
</dbReference>
<evidence type="ECO:0000313" key="2">
    <source>
        <dbReference type="EMBL" id="KAG5181756.1"/>
    </source>
</evidence>
<keyword evidence="3" id="KW-1185">Reference proteome</keyword>
<sequence>MTLFKGFGGPAGNYTNWLGVPVTRGLGAEQAVAHNALSHVVALHLGGVAPAAAAFRVSFAFDRRKHTARGGEIMLGQRVHLNACATQQPAPVDNLDACHVVEWVLYRELDLVLMAVNRPTADAAAAGARVEELQPGNPMDVDSQSSTQSAAAASSASAAGDCSGCNKSGDDSGSNGGGKGDGAGADGGRRSGSSDGPGADSEAAECLESL</sequence>
<feature type="compositionally biased region" description="Low complexity" evidence="1">
    <location>
        <begin position="143"/>
        <end position="173"/>
    </location>
</feature>
<feature type="compositionally biased region" description="Low complexity" evidence="1">
    <location>
        <begin position="191"/>
        <end position="201"/>
    </location>
</feature>
<comment type="caution">
    <text evidence="2">The sequence shown here is derived from an EMBL/GenBank/DDBJ whole genome shotgun (WGS) entry which is preliminary data.</text>
</comment>
<feature type="region of interest" description="Disordered" evidence="1">
    <location>
        <begin position="134"/>
        <end position="210"/>
    </location>
</feature>
<name>A0A835YUF1_9STRA</name>